<keyword evidence="2" id="KW-0732">Signal</keyword>
<evidence type="ECO:0000256" key="2">
    <source>
        <dbReference type="SAM" id="SignalP"/>
    </source>
</evidence>
<keyword evidence="4" id="KW-1185">Reference proteome</keyword>
<evidence type="ECO:0000313" key="3">
    <source>
        <dbReference type="EMBL" id="CCI45788.1"/>
    </source>
</evidence>
<dbReference type="InParanoid" id="A0A024GG98"/>
<name>A0A024GG98_9STRA</name>
<protein>
    <submittedName>
        <fullName evidence="3">Uncharacterized protein</fullName>
    </submittedName>
</protein>
<feature type="transmembrane region" description="Helical" evidence="1">
    <location>
        <begin position="88"/>
        <end position="109"/>
    </location>
</feature>
<dbReference type="Proteomes" id="UP000053237">
    <property type="component" value="Unassembled WGS sequence"/>
</dbReference>
<proteinExistence type="predicted"/>
<dbReference type="EMBL" id="CAIX01000108">
    <property type="protein sequence ID" value="CCI45788.1"/>
    <property type="molecule type" value="Genomic_DNA"/>
</dbReference>
<evidence type="ECO:0000256" key="1">
    <source>
        <dbReference type="SAM" id="Phobius"/>
    </source>
</evidence>
<feature type="signal peptide" evidence="2">
    <location>
        <begin position="1"/>
        <end position="15"/>
    </location>
</feature>
<keyword evidence="1" id="KW-1133">Transmembrane helix</keyword>
<feature type="chain" id="PRO_5013198196" evidence="2">
    <location>
        <begin position="16"/>
        <end position="225"/>
    </location>
</feature>
<keyword evidence="1" id="KW-0812">Transmembrane</keyword>
<keyword evidence="1" id="KW-0472">Membrane</keyword>
<organism evidence="3 4">
    <name type="scientific">Albugo candida</name>
    <dbReference type="NCBI Taxonomy" id="65357"/>
    <lineage>
        <taxon>Eukaryota</taxon>
        <taxon>Sar</taxon>
        <taxon>Stramenopiles</taxon>
        <taxon>Oomycota</taxon>
        <taxon>Peronosporomycetes</taxon>
        <taxon>Albuginales</taxon>
        <taxon>Albuginaceae</taxon>
        <taxon>Albugo</taxon>
    </lineage>
</organism>
<accession>A0A024GG98</accession>
<reference evidence="3 4" key="1">
    <citation type="submission" date="2012-05" db="EMBL/GenBank/DDBJ databases">
        <title>Recombination and specialization in a pathogen metapopulation.</title>
        <authorList>
            <person name="Gardiner A."/>
            <person name="Kemen E."/>
            <person name="Schultz-Larsen T."/>
            <person name="MacLean D."/>
            <person name="Van Oosterhout C."/>
            <person name="Jones J.D.G."/>
        </authorList>
    </citation>
    <scope>NUCLEOTIDE SEQUENCE [LARGE SCALE GENOMIC DNA]</scope>
    <source>
        <strain evidence="3 4">Ac Nc2</strain>
    </source>
</reference>
<evidence type="ECO:0000313" key="4">
    <source>
        <dbReference type="Proteomes" id="UP000053237"/>
    </source>
</evidence>
<comment type="caution">
    <text evidence="3">The sequence shown here is derived from an EMBL/GenBank/DDBJ whole genome shotgun (WGS) entry which is preliminary data.</text>
</comment>
<gene>
    <name evidence="3" type="ORF">BN9_066980</name>
</gene>
<dbReference type="OrthoDB" id="75760at2759"/>
<dbReference type="AlphaFoldDB" id="A0A024GG98"/>
<sequence length="225" mass="23603">MFLILILTCFTYIVAEKSDCQICRDDGNCSKAYQGNPGKYCGAWLDRASQPQACCCPTEARCNLSNTACYCQNSPQKMQQKANSPSKLIYIVMGVLVVVLLLGAALFVFKRFSKRSSKSHEPNNAPVYGQPVAGSVPYAPGYAPNYGPAYGGGYGQGYPNGAQRSALGGLAGGMLLHQAFDGGDHNNHGGDYGGDYGGNYGGDGYGGGNDNGNFADMDPLIGSGS</sequence>
<dbReference type="STRING" id="65357.A0A024GG98"/>